<dbReference type="PANTHER" id="PTHR34105:SF1">
    <property type="entry name" value="PROLINE-, GLUTAMIC ACID- AND LEUCINE-RICH PROTEIN 1"/>
    <property type="match status" value="1"/>
</dbReference>
<reference evidence="2" key="1">
    <citation type="submission" date="2025-08" db="UniProtKB">
        <authorList>
            <consortium name="RefSeq"/>
        </authorList>
    </citation>
    <scope>IDENTIFICATION</scope>
    <source>
        <tissue evidence="2">Whole insect</tissue>
    </source>
</reference>
<feature type="compositionally biased region" description="Acidic residues" evidence="1">
    <location>
        <begin position="665"/>
        <end position="679"/>
    </location>
</feature>
<dbReference type="RefSeq" id="XP_028148061.1">
    <property type="nucleotide sequence ID" value="XM_028292260.1"/>
</dbReference>
<proteinExistence type="predicted"/>
<evidence type="ECO:0000313" key="2">
    <source>
        <dbReference type="RefSeq" id="XP_028148061.1"/>
    </source>
</evidence>
<dbReference type="PANTHER" id="PTHR34105">
    <property type="entry name" value="PROLINE-, GLUTAMIC ACID- AND LEUCINE-RICH PROTEIN 1"/>
    <property type="match status" value="1"/>
</dbReference>
<accession>A0A6P7GER1</accession>
<dbReference type="GO" id="GO:0005634">
    <property type="term" value="C:nucleus"/>
    <property type="evidence" value="ECO:0007669"/>
    <property type="project" value="TreeGrafter"/>
</dbReference>
<protein>
    <submittedName>
        <fullName evidence="2">Uncharacterized protein LOC114341458</fullName>
    </submittedName>
</protein>
<organism evidence="2">
    <name type="scientific">Diabrotica virgifera virgifera</name>
    <name type="common">western corn rootworm</name>
    <dbReference type="NCBI Taxonomy" id="50390"/>
    <lineage>
        <taxon>Eukaryota</taxon>
        <taxon>Metazoa</taxon>
        <taxon>Ecdysozoa</taxon>
        <taxon>Arthropoda</taxon>
        <taxon>Hexapoda</taxon>
        <taxon>Insecta</taxon>
        <taxon>Pterygota</taxon>
        <taxon>Neoptera</taxon>
        <taxon>Endopterygota</taxon>
        <taxon>Coleoptera</taxon>
        <taxon>Polyphaga</taxon>
        <taxon>Cucujiformia</taxon>
        <taxon>Chrysomeloidea</taxon>
        <taxon>Chrysomelidae</taxon>
        <taxon>Galerucinae</taxon>
        <taxon>Diabroticina</taxon>
        <taxon>Diabroticites</taxon>
        <taxon>Diabrotica</taxon>
    </lineage>
</organism>
<gene>
    <name evidence="2" type="primary">LOC114341458</name>
</gene>
<name>A0A6P7GER1_DIAVI</name>
<feature type="compositionally biased region" description="Polar residues" evidence="1">
    <location>
        <begin position="655"/>
        <end position="664"/>
    </location>
</feature>
<dbReference type="AlphaFoldDB" id="A0A6P7GER1"/>
<feature type="region of interest" description="Disordered" evidence="1">
    <location>
        <begin position="545"/>
        <end position="790"/>
    </location>
</feature>
<feature type="compositionally biased region" description="Polar residues" evidence="1">
    <location>
        <begin position="718"/>
        <end position="727"/>
    </location>
</feature>
<dbReference type="FunCoup" id="A0A6P7GER1">
    <property type="interactions" value="117"/>
</dbReference>
<feature type="compositionally biased region" description="Basic residues" evidence="1">
    <location>
        <begin position="771"/>
        <end position="781"/>
    </location>
</feature>
<feature type="compositionally biased region" description="Acidic residues" evidence="1">
    <location>
        <begin position="602"/>
        <end position="616"/>
    </location>
</feature>
<dbReference type="GO" id="GO:0006364">
    <property type="term" value="P:rRNA processing"/>
    <property type="evidence" value="ECO:0007669"/>
    <property type="project" value="TreeGrafter"/>
</dbReference>
<sequence>MDHKVFEIYLQNGPRDADIKMLNTLLSNSTTVNEGLELLNYILEHCSVELLNENLTNWLDICLVKHSEHFTHIKLSLIEKLIEASFTNQELAEKISSEYLSKIIDLCLTSKSSLNEIESAFDVLTICMKKFNSSITHKARIKTHILSFLESSADWIVEKAAVAYLYLQQTGNAGTNSNNSMTNFKTTLSQLCCTVHNLFDVFFQNREFEQYTPTSQESSPLEICTYGDVNITARLIKNVLIFLRIFIQKEFPVHKEITPMELLNLIKRCIAVHDCVSEYRGYETTSADYEFCLLQTDIQLKLLSILRMLILLLRSDCLIFSLTISKILLDCLQRTQDCSCFNIDGVYVKAVYTVLTVYINISKCSLNGYFQTEVIKCIMNDIKPRRNEIALNKQSDGKKESSLKHKSNHEIEDEVRCQVALSTLTAMFNNSFLRVEKSLIDSVLSLIMNIFSDIICSRIPNLYKSSESQLKLHELLVACCEQERLFDISLISMILNILQHSSCSKLNKLAQTCQESLNSLEKICQPISRLLINEMNNAESDESLEPVLIDDSDNLNKNGNAHSEENNEMNAESDESLEPVVKRSNVKRTISRPLPNEMNNAESEESSEPVLIDDSDNLNKNGNAHSEENNEMNAESDESLEPVVKRSTRKRTISRPLTNEMNNAESDESLEPVLIDDSDNLNKNGNVHSEENHEMNAESDESLEPVVKRSTRKRTISRPLTNEMNNAESDESLEPVLIVDSDNLNKNGNVHSEENNEMNAESDESFEPVVKRKSNVKRRKSTNSTLQSDQ</sequence>
<evidence type="ECO:0000256" key="1">
    <source>
        <dbReference type="SAM" id="MobiDB-lite"/>
    </source>
</evidence>
<dbReference type="InParanoid" id="A0A6P7GER1"/>